<evidence type="ECO:0000259" key="1">
    <source>
        <dbReference type="Pfam" id="PF01425"/>
    </source>
</evidence>
<feature type="domain" description="Amidase" evidence="1">
    <location>
        <begin position="29"/>
        <end position="188"/>
    </location>
</feature>
<dbReference type="AlphaFoldDB" id="A0A485BPN9"/>
<dbReference type="InterPro" id="IPR023631">
    <property type="entry name" value="Amidase_dom"/>
</dbReference>
<dbReference type="PANTHER" id="PTHR46310">
    <property type="entry name" value="AMIDASE 1"/>
    <property type="match status" value="1"/>
</dbReference>
<dbReference type="SUPFAM" id="SSF75304">
    <property type="entry name" value="Amidase signature (AS) enzymes"/>
    <property type="match status" value="1"/>
</dbReference>
<dbReference type="InterPro" id="IPR036928">
    <property type="entry name" value="AS_sf"/>
</dbReference>
<dbReference type="Pfam" id="PF01425">
    <property type="entry name" value="Amidase"/>
    <property type="match status" value="1"/>
</dbReference>
<dbReference type="EMBL" id="CAADJE010000025">
    <property type="protein sequence ID" value="VFS75310.1"/>
    <property type="molecule type" value="Genomic_DNA"/>
</dbReference>
<dbReference type="PROSITE" id="PS00571">
    <property type="entry name" value="AMIDASES"/>
    <property type="match status" value="1"/>
</dbReference>
<gene>
    <name evidence="2" type="primary">amdA</name>
    <name evidence="2" type="ORF">NCTC12998_04623</name>
</gene>
<name>A0A485BPN9_RAOPL</name>
<dbReference type="Gene3D" id="3.90.1300.10">
    <property type="entry name" value="Amidase signature (AS) domain"/>
    <property type="match status" value="1"/>
</dbReference>
<protein>
    <submittedName>
        <fullName evidence="2">Enantioselective amidase</fullName>
        <ecNumber evidence="2">3.5.1.4</ecNumber>
    </submittedName>
</protein>
<organism evidence="2 3">
    <name type="scientific">Raoultella planticola</name>
    <name type="common">Klebsiella planticola</name>
    <dbReference type="NCBI Taxonomy" id="575"/>
    <lineage>
        <taxon>Bacteria</taxon>
        <taxon>Pseudomonadati</taxon>
        <taxon>Pseudomonadota</taxon>
        <taxon>Gammaproteobacteria</taxon>
        <taxon>Enterobacterales</taxon>
        <taxon>Enterobacteriaceae</taxon>
        <taxon>Klebsiella/Raoultella group</taxon>
        <taxon>Raoultella</taxon>
    </lineage>
</organism>
<evidence type="ECO:0000313" key="2">
    <source>
        <dbReference type="EMBL" id="VFS75310.1"/>
    </source>
</evidence>
<keyword evidence="2" id="KW-0378">Hydrolase</keyword>
<dbReference type="EC" id="3.5.1.4" evidence="2"/>
<proteinExistence type="predicted"/>
<dbReference type="InterPro" id="IPR020556">
    <property type="entry name" value="Amidase_CS"/>
</dbReference>
<sequence>MANEHRAGMTSARSGFISRFTLGSGALTFAAKDTLDIAGYPTRAGSPVLQDAPEATAHAAVIQQLLDSGCQLRGKTTLHELAFGVTGINAWSGTPINPRYPALIPGGSSSGSATVVAAGEVDFAIGTDTGGSVRMPAACCGIVGLKPTWGRVSRQGVMPTDSSLDCVGFFSRDVTTLRQVLARLPGEITPAVSACQTATGLSLRPRHGGH</sequence>
<dbReference type="Proteomes" id="UP000345637">
    <property type="component" value="Unassembled WGS sequence"/>
</dbReference>
<dbReference type="PANTHER" id="PTHR46310:SF7">
    <property type="entry name" value="AMIDASE 1"/>
    <property type="match status" value="1"/>
</dbReference>
<accession>A0A485BPN9</accession>
<reference evidence="2 3" key="1">
    <citation type="submission" date="2019-03" db="EMBL/GenBank/DDBJ databases">
        <authorList>
            <consortium name="Pathogen Informatics"/>
        </authorList>
    </citation>
    <scope>NUCLEOTIDE SEQUENCE [LARGE SCALE GENOMIC DNA]</scope>
    <source>
        <strain evidence="2 3">NCTC12998</strain>
    </source>
</reference>
<evidence type="ECO:0000313" key="3">
    <source>
        <dbReference type="Proteomes" id="UP000345637"/>
    </source>
</evidence>
<dbReference type="GO" id="GO:0004040">
    <property type="term" value="F:amidase activity"/>
    <property type="evidence" value="ECO:0007669"/>
    <property type="project" value="UniProtKB-EC"/>
</dbReference>